<dbReference type="Gene3D" id="3.90.1140.10">
    <property type="entry name" value="Cyclic phosphodiesterase"/>
    <property type="match status" value="1"/>
</dbReference>
<dbReference type="AlphaFoldDB" id="A0A917FR81"/>
<dbReference type="Proteomes" id="UP000644756">
    <property type="component" value="Unassembled WGS sequence"/>
</dbReference>
<dbReference type="EC" id="3.1.4.58" evidence="2"/>
<feature type="short sequence motif" description="HXTX 1" evidence="2">
    <location>
        <begin position="44"/>
        <end position="47"/>
    </location>
</feature>
<dbReference type="InterPro" id="IPR009097">
    <property type="entry name" value="Cyclic_Pdiesterase"/>
</dbReference>
<comment type="catalytic activity">
    <reaction evidence="2">
        <text>a 3'-end 2',3'-cyclophospho-ribonucleotide-RNA + H2O = a 3'-end 2'-phospho-ribonucleotide-RNA + H(+)</text>
        <dbReference type="Rhea" id="RHEA:11828"/>
        <dbReference type="Rhea" id="RHEA-COMP:10464"/>
        <dbReference type="Rhea" id="RHEA-COMP:17353"/>
        <dbReference type="ChEBI" id="CHEBI:15377"/>
        <dbReference type="ChEBI" id="CHEBI:15378"/>
        <dbReference type="ChEBI" id="CHEBI:83064"/>
        <dbReference type="ChEBI" id="CHEBI:173113"/>
        <dbReference type="EC" id="3.1.4.58"/>
    </reaction>
</comment>
<proteinExistence type="inferred from homology"/>
<dbReference type="Pfam" id="PF13563">
    <property type="entry name" value="2_5_RNA_ligase2"/>
    <property type="match status" value="1"/>
</dbReference>
<accession>A0A917FR81</accession>
<feature type="active site" description="Proton acceptor" evidence="2">
    <location>
        <position position="132"/>
    </location>
</feature>
<dbReference type="GO" id="GO:0008664">
    <property type="term" value="F:RNA 2',3'-cyclic 3'-phosphodiesterase activity"/>
    <property type="evidence" value="ECO:0007669"/>
    <property type="project" value="UniProtKB-EC"/>
</dbReference>
<gene>
    <name evidence="3" type="ORF">GCM10010916_13110</name>
</gene>
<dbReference type="HAMAP" id="MF_01940">
    <property type="entry name" value="RNA_CPDase"/>
    <property type="match status" value="1"/>
</dbReference>
<keyword evidence="4" id="KW-1185">Reference proteome</keyword>
<comment type="function">
    <text evidence="2">Hydrolyzes RNA 2',3'-cyclic phosphodiester to an RNA 2'-phosphomonoester.</text>
</comment>
<dbReference type="NCBIfam" id="TIGR02258">
    <property type="entry name" value="2_5_ligase"/>
    <property type="match status" value="1"/>
</dbReference>
<dbReference type="PANTHER" id="PTHR35561">
    <property type="entry name" value="RNA 2',3'-CYCLIC PHOSPHODIESTERASE"/>
    <property type="match status" value="1"/>
</dbReference>
<evidence type="ECO:0000256" key="1">
    <source>
        <dbReference type="ARBA" id="ARBA00022801"/>
    </source>
</evidence>
<organism evidence="3 4">
    <name type="scientific">Paenibacillus abyssi</name>
    <dbReference type="NCBI Taxonomy" id="1340531"/>
    <lineage>
        <taxon>Bacteria</taxon>
        <taxon>Bacillati</taxon>
        <taxon>Bacillota</taxon>
        <taxon>Bacilli</taxon>
        <taxon>Bacillales</taxon>
        <taxon>Paenibacillaceae</taxon>
        <taxon>Paenibacillus</taxon>
    </lineage>
</organism>
<dbReference type="SUPFAM" id="SSF55144">
    <property type="entry name" value="LigT-like"/>
    <property type="match status" value="1"/>
</dbReference>
<dbReference type="GO" id="GO:0004113">
    <property type="term" value="F:2',3'-cyclic-nucleotide 3'-phosphodiesterase activity"/>
    <property type="evidence" value="ECO:0007669"/>
    <property type="project" value="InterPro"/>
</dbReference>
<name>A0A917FR81_9BACL</name>
<keyword evidence="1 2" id="KW-0378">Hydrolase</keyword>
<feature type="short sequence motif" description="HXTX 2" evidence="2">
    <location>
        <begin position="132"/>
        <end position="135"/>
    </location>
</feature>
<evidence type="ECO:0000256" key="2">
    <source>
        <dbReference type="HAMAP-Rule" id="MF_01940"/>
    </source>
</evidence>
<feature type="active site" description="Proton donor" evidence="2">
    <location>
        <position position="44"/>
    </location>
</feature>
<reference evidence="3" key="1">
    <citation type="journal article" date="2014" name="Int. J. Syst. Evol. Microbiol.">
        <title>Complete genome sequence of Corynebacterium casei LMG S-19264T (=DSM 44701T), isolated from a smear-ripened cheese.</title>
        <authorList>
            <consortium name="US DOE Joint Genome Institute (JGI-PGF)"/>
            <person name="Walter F."/>
            <person name="Albersmeier A."/>
            <person name="Kalinowski J."/>
            <person name="Ruckert C."/>
        </authorList>
    </citation>
    <scope>NUCLEOTIDE SEQUENCE</scope>
    <source>
        <strain evidence="3">CGMCC 1.12987</strain>
    </source>
</reference>
<comment type="caution">
    <text evidence="3">The sequence shown here is derived from an EMBL/GenBank/DDBJ whole genome shotgun (WGS) entry which is preliminary data.</text>
</comment>
<dbReference type="PANTHER" id="PTHR35561:SF1">
    <property type="entry name" value="RNA 2',3'-CYCLIC PHOSPHODIESTERASE"/>
    <property type="match status" value="1"/>
</dbReference>
<reference evidence="3" key="2">
    <citation type="submission" date="2020-09" db="EMBL/GenBank/DDBJ databases">
        <authorList>
            <person name="Sun Q."/>
            <person name="Zhou Y."/>
        </authorList>
    </citation>
    <scope>NUCLEOTIDE SEQUENCE</scope>
    <source>
        <strain evidence="3">CGMCC 1.12987</strain>
    </source>
</reference>
<dbReference type="EMBL" id="BMGR01000003">
    <property type="protein sequence ID" value="GGF97244.1"/>
    <property type="molecule type" value="Genomic_DNA"/>
</dbReference>
<comment type="similarity">
    <text evidence="2">Belongs to the 2H phosphoesterase superfamily. ThpR family.</text>
</comment>
<sequence>MKENIRLFLGLSLNSELLSFLQTNLSHWKQHLPFRSWTHPDDWHITLHFLGNMPPAIKPLIVQAMNEAAALSTRFTLRLSTLGTFGEASRPSILWIGVKEPFEPLIQLHHHLGVQLRHKVDYTPEARPYHPHLTLARKYNGEQRFSRELLAPNSLAIQTQQLELPVEALSLFQSRLGRSPMYEVIERVDLK</sequence>
<dbReference type="InterPro" id="IPR004175">
    <property type="entry name" value="RNA_CPDase"/>
</dbReference>
<protein>
    <recommendedName>
        <fullName evidence="2">RNA 2',3'-cyclic phosphodiesterase</fullName>
        <shortName evidence="2">RNA 2',3'-CPDase</shortName>
        <ecNumber evidence="2">3.1.4.58</ecNumber>
    </recommendedName>
</protein>
<evidence type="ECO:0000313" key="3">
    <source>
        <dbReference type="EMBL" id="GGF97244.1"/>
    </source>
</evidence>
<evidence type="ECO:0000313" key="4">
    <source>
        <dbReference type="Proteomes" id="UP000644756"/>
    </source>
</evidence>